<protein>
    <submittedName>
        <fullName evidence="5">RND family efflux transporter, MFP subunit</fullName>
    </submittedName>
</protein>
<sequence length="382" mass="41442">MPNLLRHSKLTTQLDLLCPAPVVRALVSGFCLALILGIPLAPAYAQDPVTVAEVKRTAIVEVIRTSGTLVSLRNAQVSVRTAGLIESTAAEAGDMVTDGQSLLRLDAELIQSEVAVAEAEQQQAEALATDAQQQFEELATLEQQQSVATSEVRRARAELAAAKANATAAAANAERSRVILSQHQLKSPFAGIIGERYVTAGEWVNPGDIAYQLVDPKQVYADFYLPQASARFIKKDLPVQLLLNKDRSYKGRVAELVPVANQPSRTFRVRVKPNDALLQDTIIGAAVEGEFRFELAEQGLVVPRDALVRYPDGRTAVWIAQQNDDNQWGVSQQQVTIGRTFDGLVEIVDGLSADARVVVRGNESLQQDQQVELVEASSNGDR</sequence>
<dbReference type="Gene3D" id="2.40.50.100">
    <property type="match status" value="1"/>
</dbReference>
<accession>A0A1Y6ESE2</accession>
<evidence type="ECO:0000259" key="4">
    <source>
        <dbReference type="Pfam" id="PF25967"/>
    </source>
</evidence>
<dbReference type="SUPFAM" id="SSF111369">
    <property type="entry name" value="HlyD-like secretion proteins"/>
    <property type="match status" value="1"/>
</dbReference>
<keyword evidence="6" id="KW-1185">Reference proteome</keyword>
<dbReference type="NCBIfam" id="TIGR01730">
    <property type="entry name" value="RND_mfp"/>
    <property type="match status" value="1"/>
</dbReference>
<dbReference type="InterPro" id="IPR006143">
    <property type="entry name" value="RND_pump_MFP"/>
</dbReference>
<evidence type="ECO:0000256" key="1">
    <source>
        <dbReference type="ARBA" id="ARBA00009477"/>
    </source>
</evidence>
<comment type="similarity">
    <text evidence="1">Belongs to the membrane fusion protein (MFP) (TC 8.A.1) family.</text>
</comment>
<dbReference type="Gene3D" id="1.10.287.470">
    <property type="entry name" value="Helix hairpin bin"/>
    <property type="match status" value="1"/>
</dbReference>
<dbReference type="Gene3D" id="2.40.420.20">
    <property type="match status" value="1"/>
</dbReference>
<dbReference type="PANTHER" id="PTHR30469:SF38">
    <property type="entry name" value="HLYD FAMILY SECRETION PROTEIN"/>
    <property type="match status" value="1"/>
</dbReference>
<name>A0A1Y6ESE2_9GAMM</name>
<evidence type="ECO:0000256" key="2">
    <source>
        <dbReference type="SAM" id="Coils"/>
    </source>
</evidence>
<dbReference type="GO" id="GO:1990281">
    <property type="term" value="C:efflux pump complex"/>
    <property type="evidence" value="ECO:0007669"/>
    <property type="project" value="TreeGrafter"/>
</dbReference>
<proteinExistence type="inferred from homology"/>
<dbReference type="Pfam" id="PF25967">
    <property type="entry name" value="RND-MFP_C"/>
    <property type="match status" value="1"/>
</dbReference>
<evidence type="ECO:0000313" key="5">
    <source>
        <dbReference type="EMBL" id="SMQ65635.1"/>
    </source>
</evidence>
<feature type="domain" description="Multidrug resistance protein MdtA-like C-terminal permuted SH3" evidence="4">
    <location>
        <begin position="300"/>
        <end position="361"/>
    </location>
</feature>
<dbReference type="Pfam" id="PF25954">
    <property type="entry name" value="Beta-barrel_RND_2"/>
    <property type="match status" value="1"/>
</dbReference>
<dbReference type="EMBL" id="FXWH01000001">
    <property type="protein sequence ID" value="SMQ65635.1"/>
    <property type="molecule type" value="Genomic_DNA"/>
</dbReference>
<organism evidence="5 6">
    <name type="scientific">Pseudidiomarina planktonica</name>
    <dbReference type="NCBI Taxonomy" id="1323738"/>
    <lineage>
        <taxon>Bacteria</taxon>
        <taxon>Pseudomonadati</taxon>
        <taxon>Pseudomonadota</taxon>
        <taxon>Gammaproteobacteria</taxon>
        <taxon>Alteromonadales</taxon>
        <taxon>Idiomarinaceae</taxon>
        <taxon>Pseudidiomarina</taxon>
    </lineage>
</organism>
<evidence type="ECO:0000313" key="6">
    <source>
        <dbReference type="Proteomes" id="UP000194450"/>
    </source>
</evidence>
<keyword evidence="2" id="KW-0175">Coiled coil</keyword>
<gene>
    <name evidence="5" type="ORF">SAMN06297229_1317</name>
</gene>
<dbReference type="InterPro" id="IPR058627">
    <property type="entry name" value="MdtA-like_C"/>
</dbReference>
<feature type="coiled-coil region" evidence="2">
    <location>
        <begin position="102"/>
        <end position="176"/>
    </location>
</feature>
<dbReference type="PANTHER" id="PTHR30469">
    <property type="entry name" value="MULTIDRUG RESISTANCE PROTEIN MDTA"/>
    <property type="match status" value="1"/>
</dbReference>
<dbReference type="InterPro" id="IPR058792">
    <property type="entry name" value="Beta-barrel_RND_2"/>
</dbReference>
<dbReference type="Proteomes" id="UP000194450">
    <property type="component" value="Unassembled WGS sequence"/>
</dbReference>
<dbReference type="Gene3D" id="2.40.30.170">
    <property type="match status" value="1"/>
</dbReference>
<dbReference type="AlphaFoldDB" id="A0A1Y6ESE2"/>
<evidence type="ECO:0000259" key="3">
    <source>
        <dbReference type="Pfam" id="PF25954"/>
    </source>
</evidence>
<reference evidence="6" key="1">
    <citation type="submission" date="2017-04" db="EMBL/GenBank/DDBJ databases">
        <authorList>
            <person name="Varghese N."/>
            <person name="Submissions S."/>
        </authorList>
    </citation>
    <scope>NUCLEOTIDE SEQUENCE [LARGE SCALE GENOMIC DNA]</scope>
</reference>
<dbReference type="GO" id="GO:0015562">
    <property type="term" value="F:efflux transmembrane transporter activity"/>
    <property type="evidence" value="ECO:0007669"/>
    <property type="project" value="TreeGrafter"/>
</dbReference>
<feature type="domain" description="CusB-like beta-barrel" evidence="3">
    <location>
        <begin position="220"/>
        <end position="272"/>
    </location>
</feature>